<dbReference type="GO" id="GO:0016779">
    <property type="term" value="F:nucleotidyltransferase activity"/>
    <property type="evidence" value="ECO:0007669"/>
    <property type="project" value="UniProtKB-KW"/>
</dbReference>
<accession>A0ABS8NC47</accession>
<dbReference type="Pfam" id="PF12804">
    <property type="entry name" value="NTP_transf_3"/>
    <property type="match status" value="1"/>
</dbReference>
<comment type="caution">
    <text evidence="9">The sequence shown here is derived from an EMBL/GenBank/DDBJ whole genome shotgun (WGS) entry which is preliminary data.</text>
</comment>
<evidence type="ECO:0000256" key="2">
    <source>
        <dbReference type="ARBA" id="ARBA00022679"/>
    </source>
</evidence>
<evidence type="ECO:0000256" key="7">
    <source>
        <dbReference type="ARBA" id="ARBA00023150"/>
    </source>
</evidence>
<keyword evidence="4" id="KW-0547">Nucleotide-binding</keyword>
<evidence type="ECO:0000256" key="5">
    <source>
        <dbReference type="ARBA" id="ARBA00022842"/>
    </source>
</evidence>
<dbReference type="InterPro" id="IPR025877">
    <property type="entry name" value="MobA-like_NTP_Trfase"/>
</dbReference>
<evidence type="ECO:0000256" key="6">
    <source>
        <dbReference type="ARBA" id="ARBA00023134"/>
    </source>
</evidence>
<dbReference type="PANTHER" id="PTHR19136">
    <property type="entry name" value="MOLYBDENUM COFACTOR GUANYLYLTRANSFERASE"/>
    <property type="match status" value="1"/>
</dbReference>
<evidence type="ECO:0000313" key="10">
    <source>
        <dbReference type="Proteomes" id="UP001430306"/>
    </source>
</evidence>
<evidence type="ECO:0000256" key="4">
    <source>
        <dbReference type="ARBA" id="ARBA00022741"/>
    </source>
</evidence>
<dbReference type="CDD" id="cd02503">
    <property type="entry name" value="MobA"/>
    <property type="match status" value="1"/>
</dbReference>
<keyword evidence="5" id="KW-0460">Magnesium</keyword>
<dbReference type="SUPFAM" id="SSF53448">
    <property type="entry name" value="Nucleotide-diphospho-sugar transferases"/>
    <property type="match status" value="1"/>
</dbReference>
<reference evidence="9" key="1">
    <citation type="submission" date="2021-11" db="EMBL/GenBank/DDBJ databases">
        <title>Genome sequence.</title>
        <authorList>
            <person name="Sun Q."/>
        </authorList>
    </citation>
    <scope>NUCLEOTIDE SEQUENCE</scope>
    <source>
        <strain evidence="9">JC740</strain>
    </source>
</reference>
<dbReference type="InterPro" id="IPR029044">
    <property type="entry name" value="Nucleotide-diphossugar_trans"/>
</dbReference>
<keyword evidence="7" id="KW-0501">Molybdenum cofactor biosynthesis</keyword>
<protein>
    <submittedName>
        <fullName evidence="9">Molybdenum cofactor guanylyltransferase</fullName>
    </submittedName>
</protein>
<evidence type="ECO:0000259" key="8">
    <source>
        <dbReference type="Pfam" id="PF12804"/>
    </source>
</evidence>
<gene>
    <name evidence="9" type="ORF">LOC71_02575</name>
</gene>
<organism evidence="9 10">
    <name type="scientific">Rhodopirellula halodulae</name>
    <dbReference type="NCBI Taxonomy" id="2894198"/>
    <lineage>
        <taxon>Bacteria</taxon>
        <taxon>Pseudomonadati</taxon>
        <taxon>Planctomycetota</taxon>
        <taxon>Planctomycetia</taxon>
        <taxon>Pirellulales</taxon>
        <taxon>Pirellulaceae</taxon>
        <taxon>Rhodopirellula</taxon>
    </lineage>
</organism>
<dbReference type="RefSeq" id="WP_230271091.1">
    <property type="nucleotide sequence ID" value="NZ_JAJKFW010000004.1"/>
</dbReference>
<keyword evidence="9" id="KW-0548">Nucleotidyltransferase</keyword>
<keyword evidence="6" id="KW-0342">GTP-binding</keyword>
<feature type="domain" description="MobA-like NTP transferase" evidence="8">
    <location>
        <begin position="16"/>
        <end position="182"/>
    </location>
</feature>
<keyword evidence="1" id="KW-0963">Cytoplasm</keyword>
<proteinExistence type="predicted"/>
<keyword evidence="3" id="KW-0479">Metal-binding</keyword>
<keyword evidence="2" id="KW-0808">Transferase</keyword>
<dbReference type="Gene3D" id="3.90.550.10">
    <property type="entry name" value="Spore Coat Polysaccharide Biosynthesis Protein SpsA, Chain A"/>
    <property type="match status" value="1"/>
</dbReference>
<dbReference type="PANTHER" id="PTHR19136:SF81">
    <property type="entry name" value="MOLYBDENUM COFACTOR GUANYLYLTRANSFERASE"/>
    <property type="match status" value="1"/>
</dbReference>
<evidence type="ECO:0000313" key="9">
    <source>
        <dbReference type="EMBL" id="MCC9641142.1"/>
    </source>
</evidence>
<dbReference type="InterPro" id="IPR013482">
    <property type="entry name" value="Molybde_CF_guanTrfase"/>
</dbReference>
<name>A0ABS8NC47_9BACT</name>
<dbReference type="EMBL" id="JAJKFW010000004">
    <property type="protein sequence ID" value="MCC9641142.1"/>
    <property type="molecule type" value="Genomic_DNA"/>
</dbReference>
<evidence type="ECO:0000256" key="3">
    <source>
        <dbReference type="ARBA" id="ARBA00022723"/>
    </source>
</evidence>
<keyword evidence="10" id="KW-1185">Reference proteome</keyword>
<dbReference type="Proteomes" id="UP001430306">
    <property type="component" value="Unassembled WGS sequence"/>
</dbReference>
<evidence type="ECO:0000256" key="1">
    <source>
        <dbReference type="ARBA" id="ARBA00022490"/>
    </source>
</evidence>
<sequence>MEDRFDHDPVPTRLIGAVLTGGLSSRMGQPKALLPHSTGGSFLSHAIRRMRQVTGEKVLLSLPKDDDQLPLSDGLLSSSSIIRVPDTLPNQGPAVGVWRCLLRAQVRGHSACLLTPVDLPELTATDLQELVQVWQNDPEQIVVANDETEERLQPLVAIYPTRCLPAIEGVVKSHHRSLYRHLQTQSFLRVDLPRASLRNVNSPDDLSSEPS</sequence>